<name>A0A3P8KTV0_9TREM</name>
<organism evidence="2 3">
    <name type="scientific">Echinostoma caproni</name>
    <dbReference type="NCBI Taxonomy" id="27848"/>
    <lineage>
        <taxon>Eukaryota</taxon>
        <taxon>Metazoa</taxon>
        <taxon>Spiralia</taxon>
        <taxon>Lophotrochozoa</taxon>
        <taxon>Platyhelminthes</taxon>
        <taxon>Trematoda</taxon>
        <taxon>Digenea</taxon>
        <taxon>Plagiorchiida</taxon>
        <taxon>Echinostomata</taxon>
        <taxon>Echinostomatoidea</taxon>
        <taxon>Echinostomatidae</taxon>
        <taxon>Echinostoma</taxon>
    </lineage>
</organism>
<keyword evidence="1" id="KW-0812">Transmembrane</keyword>
<keyword evidence="1" id="KW-0472">Membrane</keyword>
<dbReference type="EMBL" id="UZAN01045665">
    <property type="protein sequence ID" value="VDP82996.1"/>
    <property type="molecule type" value="Genomic_DNA"/>
</dbReference>
<evidence type="ECO:0000256" key="1">
    <source>
        <dbReference type="SAM" id="Phobius"/>
    </source>
</evidence>
<dbReference type="AlphaFoldDB" id="A0A3P8KTV0"/>
<reference evidence="2 3" key="1">
    <citation type="submission" date="2018-11" db="EMBL/GenBank/DDBJ databases">
        <authorList>
            <consortium name="Pathogen Informatics"/>
        </authorList>
    </citation>
    <scope>NUCLEOTIDE SEQUENCE [LARGE SCALE GENOMIC DNA]</scope>
    <source>
        <strain evidence="2 3">Egypt</strain>
    </source>
</reference>
<protein>
    <submittedName>
        <fullName evidence="2">Uncharacterized protein</fullName>
    </submittedName>
</protein>
<dbReference type="OrthoDB" id="6251250at2759"/>
<keyword evidence="3" id="KW-1185">Reference proteome</keyword>
<accession>A0A3P8KTV0</accession>
<dbReference type="Proteomes" id="UP000272942">
    <property type="component" value="Unassembled WGS sequence"/>
</dbReference>
<sequence>MVAVERALTDSHDADVFIVPVNFVSSESNTDLDVILTALVGVPRRLLLMAHLWGSPAGSIRGFSIQLLEAGKLHDAKPPYLLATPTMLSSSFASRMPFDASSQSHSDSFPPSFSWTPRFKVLVPSFSGRLHAVSLPLGQLNDPVIGNRHSWYSSSGSQTSFAQSSVLTDCTDLGPTNNAVACSLLIDTSSRLLMFRLSPRDRHDLSTQSGVHLLWTYDPQMDPDLIHLHRDQVGQVIVIHCDPRIGAAGQWAVYPTSDGFLHAVNVSTGLTISGYPLRIIGLHAIANVTFSMGPGMIYSTPNAETWLLLSDTAGNLYHVSMCQQKPSVVQTDVHSTDGFRLSDVRIMPAAFVRLEETEAHGRKFTLSRQLLTVFVLSAGGVAIIEPDASRARTSRSDSQLLVPTQDLVYFVDPSTERAVNRLYLESDHRVIHYRIHNCLIWDHYQMNSSHNLDIFDAPTVYIAQVVDAFGAPLSDWSVARTLSKLTSTSDVVCGGSVTVTRPILGSYLLVVDRRTGLIRAPEAGHFSTYQLTATTMLHVETLWPQLVIFWAYMPILYLFVGMAVLWVGQQSQSNWFAKSASRLKFSHSV</sequence>
<proteinExistence type="predicted"/>
<feature type="transmembrane region" description="Helical" evidence="1">
    <location>
        <begin position="547"/>
        <end position="568"/>
    </location>
</feature>
<evidence type="ECO:0000313" key="2">
    <source>
        <dbReference type="EMBL" id="VDP82996.1"/>
    </source>
</evidence>
<keyword evidence="1" id="KW-1133">Transmembrane helix</keyword>
<gene>
    <name evidence="2" type="ORF">ECPE_LOCUS8205</name>
</gene>
<evidence type="ECO:0000313" key="3">
    <source>
        <dbReference type="Proteomes" id="UP000272942"/>
    </source>
</evidence>